<evidence type="ECO:0000313" key="12">
    <source>
        <dbReference type="Proteomes" id="UP001378188"/>
    </source>
</evidence>
<dbReference type="Gene3D" id="3.30.70.360">
    <property type="match status" value="1"/>
</dbReference>
<dbReference type="SUPFAM" id="SSF53187">
    <property type="entry name" value="Zn-dependent exopeptidases"/>
    <property type="match status" value="1"/>
</dbReference>
<evidence type="ECO:0000256" key="3">
    <source>
        <dbReference type="ARBA" id="ARBA00022490"/>
    </source>
</evidence>
<dbReference type="GO" id="GO:0008777">
    <property type="term" value="F:acetylornithine deacetylase activity"/>
    <property type="evidence" value="ECO:0007669"/>
    <property type="project" value="UniProtKB-EC"/>
</dbReference>
<dbReference type="GO" id="GO:0046872">
    <property type="term" value="F:metal ion binding"/>
    <property type="evidence" value="ECO:0007669"/>
    <property type="project" value="UniProtKB-KW"/>
</dbReference>
<dbReference type="PANTHER" id="PTHR43808:SF31">
    <property type="entry name" value="N-ACETYL-L-CITRULLINE DEACETYLASE"/>
    <property type="match status" value="1"/>
</dbReference>
<evidence type="ECO:0000256" key="5">
    <source>
        <dbReference type="ARBA" id="ARBA00022605"/>
    </source>
</evidence>
<dbReference type="InterPro" id="IPR001261">
    <property type="entry name" value="ArgE/DapE_CS"/>
</dbReference>
<gene>
    <name evidence="11" type="primary">argE</name>
    <name evidence="11" type="ORF">V3328_13630</name>
</gene>
<name>A0AAW9RW69_9HYPH</name>
<dbReference type="Proteomes" id="UP001378188">
    <property type="component" value="Unassembled WGS sequence"/>
</dbReference>
<dbReference type="PANTHER" id="PTHR43808">
    <property type="entry name" value="ACETYLORNITHINE DEACETYLASE"/>
    <property type="match status" value="1"/>
</dbReference>
<dbReference type="SUPFAM" id="SSF55031">
    <property type="entry name" value="Bacterial exopeptidase dimerisation domain"/>
    <property type="match status" value="1"/>
</dbReference>
<keyword evidence="7 11" id="KW-0378">Hydrolase</keyword>
<keyword evidence="4" id="KW-0055">Arginine biosynthesis</keyword>
<dbReference type="InterPro" id="IPR002933">
    <property type="entry name" value="Peptidase_M20"/>
</dbReference>
<dbReference type="Pfam" id="PF07687">
    <property type="entry name" value="M20_dimer"/>
    <property type="match status" value="1"/>
</dbReference>
<dbReference type="NCBIfam" id="TIGR01892">
    <property type="entry name" value="AcOrn-deacetyl"/>
    <property type="match status" value="1"/>
</dbReference>
<dbReference type="AlphaFoldDB" id="A0AAW9RW69"/>
<reference evidence="11 12" key="1">
    <citation type="submission" date="2024-02" db="EMBL/GenBank/DDBJ databases">
        <title>Genome analysis and characterization of Microbaculum marinisediminis sp. nov., isolated from marine sediment.</title>
        <authorList>
            <person name="Du Z.-J."/>
            <person name="Ye Y.-Q."/>
            <person name="Zhang Z.-R."/>
            <person name="Yuan S.-M."/>
            <person name="Zhang X.-Y."/>
        </authorList>
    </citation>
    <scope>NUCLEOTIDE SEQUENCE [LARGE SCALE GENOMIC DNA]</scope>
    <source>
        <strain evidence="11 12">SDUM1044001</strain>
    </source>
</reference>
<keyword evidence="9" id="KW-0170">Cobalt</keyword>
<dbReference type="EC" id="3.5.1.16" evidence="11"/>
<dbReference type="CDD" id="cd03894">
    <property type="entry name" value="M20_ArgE"/>
    <property type="match status" value="1"/>
</dbReference>
<evidence type="ECO:0000256" key="4">
    <source>
        <dbReference type="ARBA" id="ARBA00022571"/>
    </source>
</evidence>
<dbReference type="EMBL" id="JAZHOF010000005">
    <property type="protein sequence ID" value="MEJ8572525.1"/>
    <property type="molecule type" value="Genomic_DNA"/>
</dbReference>
<dbReference type="Pfam" id="PF01546">
    <property type="entry name" value="Peptidase_M20"/>
    <property type="match status" value="1"/>
</dbReference>
<evidence type="ECO:0000313" key="11">
    <source>
        <dbReference type="EMBL" id="MEJ8572525.1"/>
    </source>
</evidence>
<dbReference type="InterPro" id="IPR036264">
    <property type="entry name" value="Bact_exopeptidase_dim_dom"/>
</dbReference>
<evidence type="ECO:0000256" key="1">
    <source>
        <dbReference type="ARBA" id="ARBA00001947"/>
    </source>
</evidence>
<dbReference type="Gene3D" id="3.40.630.10">
    <property type="entry name" value="Zn peptidases"/>
    <property type="match status" value="1"/>
</dbReference>
<keyword evidence="12" id="KW-1185">Reference proteome</keyword>
<comment type="caution">
    <text evidence="11">The sequence shown here is derived from an EMBL/GenBank/DDBJ whole genome shotgun (WGS) entry which is preliminary data.</text>
</comment>
<evidence type="ECO:0000259" key="10">
    <source>
        <dbReference type="Pfam" id="PF07687"/>
    </source>
</evidence>
<keyword evidence="5" id="KW-0028">Amino-acid biosynthesis</keyword>
<evidence type="ECO:0000256" key="9">
    <source>
        <dbReference type="ARBA" id="ARBA00023285"/>
    </source>
</evidence>
<comment type="similarity">
    <text evidence="2">Belongs to the peptidase M20A family. ArgE subfamily.</text>
</comment>
<evidence type="ECO:0000256" key="2">
    <source>
        <dbReference type="ARBA" id="ARBA00005691"/>
    </source>
</evidence>
<dbReference type="InterPro" id="IPR010169">
    <property type="entry name" value="AcOrn-deacetyl"/>
</dbReference>
<accession>A0AAW9RW69</accession>
<comment type="cofactor">
    <cofactor evidence="1">
        <name>Zn(2+)</name>
        <dbReference type="ChEBI" id="CHEBI:29105"/>
    </cofactor>
</comment>
<evidence type="ECO:0000256" key="7">
    <source>
        <dbReference type="ARBA" id="ARBA00022801"/>
    </source>
</evidence>
<feature type="domain" description="Peptidase M20 dimerisation" evidence="10">
    <location>
        <begin position="173"/>
        <end position="272"/>
    </location>
</feature>
<evidence type="ECO:0000256" key="8">
    <source>
        <dbReference type="ARBA" id="ARBA00022833"/>
    </source>
</evidence>
<keyword evidence="3" id="KW-0963">Cytoplasm</keyword>
<keyword evidence="8" id="KW-0862">Zinc</keyword>
<dbReference type="InterPro" id="IPR011650">
    <property type="entry name" value="Peptidase_M20_dimer"/>
</dbReference>
<evidence type="ECO:0000256" key="6">
    <source>
        <dbReference type="ARBA" id="ARBA00022723"/>
    </source>
</evidence>
<organism evidence="11 12">
    <name type="scientific">Microbaculum marinum</name>
    <dbReference type="NCBI Taxonomy" id="1764581"/>
    <lineage>
        <taxon>Bacteria</taxon>
        <taxon>Pseudomonadati</taxon>
        <taxon>Pseudomonadota</taxon>
        <taxon>Alphaproteobacteria</taxon>
        <taxon>Hyphomicrobiales</taxon>
        <taxon>Tepidamorphaceae</taxon>
        <taxon>Microbaculum</taxon>
    </lineage>
</organism>
<keyword evidence="6" id="KW-0479">Metal-binding</keyword>
<dbReference type="InterPro" id="IPR050072">
    <property type="entry name" value="Peptidase_M20A"/>
</dbReference>
<dbReference type="RefSeq" id="WP_340330223.1">
    <property type="nucleotide sequence ID" value="NZ_JAZHOF010000005.1"/>
</dbReference>
<proteinExistence type="inferred from homology"/>
<protein>
    <submittedName>
        <fullName evidence="11">Acetylornithine deacetylase</fullName>
        <ecNumber evidence="11">3.5.1.16</ecNumber>
    </submittedName>
</protein>
<dbReference type="GO" id="GO:0006526">
    <property type="term" value="P:L-arginine biosynthetic process"/>
    <property type="evidence" value="ECO:0007669"/>
    <property type="project" value="UniProtKB-KW"/>
</dbReference>
<sequence length="376" mass="39770">MEAGAIAVLDALVGFDTTSRRSNLELVDWVVAHVERHDARVRVTYDDTRTKANVLASFGPADAAGVVLSGHTDVVPVDSQDWSTDPFTLSERDGRLYGRGTADMKGFVACCLAAVAGISEAELKRPIHIALSYDEEIGCFGVPRLIEDMLRHEAKPALAIIGEPTGMRIGDRHRGYCGFRSTFTGKAAHSSDPSAGASAIYPASALVAMLRSMSEGGARRAGRTTFNVGRIDGGAAMNIVPNLCKVIWEFRPAPDEDVAGLRGMIEAFIARMTPANVGHATEVVAWVPPLPRDPVDEAIAIVETCGGLGPSAMMPFGTEAGFFRDAGIPALVCGPGSIEQAHQPDEWIAVEQIDSATRFLGRVATWASAGQAASPG</sequence>
<dbReference type="PROSITE" id="PS00759">
    <property type="entry name" value="ARGE_DAPE_CPG2_2"/>
    <property type="match status" value="1"/>
</dbReference>